<dbReference type="Gene3D" id="1.20.1600.10">
    <property type="entry name" value="Outer membrane efflux proteins (OEP)"/>
    <property type="match status" value="1"/>
</dbReference>
<evidence type="ECO:0000313" key="3">
    <source>
        <dbReference type="Proteomes" id="UP001171945"/>
    </source>
</evidence>
<evidence type="ECO:0000256" key="1">
    <source>
        <dbReference type="SAM" id="Coils"/>
    </source>
</evidence>
<reference evidence="2" key="1">
    <citation type="submission" date="2023-06" db="EMBL/GenBank/DDBJ databases">
        <title>Uncultivated large filamentous bacteria from sulfidic sediments reveal new species and different genomic features in energy metabolism and defense.</title>
        <authorList>
            <person name="Fonseca A."/>
        </authorList>
    </citation>
    <scope>NUCLEOTIDE SEQUENCE</scope>
    <source>
        <strain evidence="2">HSG4</strain>
    </source>
</reference>
<proteinExistence type="predicted"/>
<protein>
    <submittedName>
        <fullName evidence="2">TolC family protein</fullName>
    </submittedName>
</protein>
<keyword evidence="1" id="KW-0175">Coiled coil</keyword>
<feature type="coiled-coil region" evidence="1">
    <location>
        <begin position="19"/>
        <end position="81"/>
    </location>
</feature>
<dbReference type="PANTHER" id="PTHR30203">
    <property type="entry name" value="OUTER MEMBRANE CATION EFFLUX PROTEIN"/>
    <property type="match status" value="1"/>
</dbReference>
<dbReference type="SUPFAM" id="SSF56954">
    <property type="entry name" value="Outer membrane efflux proteins (OEP)"/>
    <property type="match status" value="1"/>
</dbReference>
<gene>
    <name evidence="2" type="ORF">QUF54_09740</name>
</gene>
<accession>A0ABT7VVL6</accession>
<sequence length="342" mass="39006">DVHDVCWEAGAEQRFLQPVSNLLKEAQSARKRSHILEQKGLQNPEIALNYQKRLLETVRQLLKLQEELTLAKDQLAALINVRPGSHYELALPKADQIPKLRLSLKELESLALVNQPELREEDYIKRVDQLEVKKRFLRMFPGLELSLGSERSSNKFLFNKSWLSAGLRVTWNLLNVFTGGPAAKREAESHVVLSDHRRMALTMAVLTQVWVSYQRYQLTLEDFKLAKELDSVNHKLKTLTSNALKAKVRNELDVIFMQTQALMSRINKEISYAELQSGVADIYHAVGIDPLPETLTTHEILTFKETKKYMKPADNPRLIEGLSDLVRELSAFTREVGAGGVR</sequence>
<dbReference type="Proteomes" id="UP001171945">
    <property type="component" value="Unassembled WGS sequence"/>
</dbReference>
<organism evidence="2 3">
    <name type="scientific">Candidatus Marithioploca araucensis</name>
    <dbReference type="NCBI Taxonomy" id="70273"/>
    <lineage>
        <taxon>Bacteria</taxon>
        <taxon>Pseudomonadati</taxon>
        <taxon>Pseudomonadota</taxon>
        <taxon>Gammaproteobacteria</taxon>
        <taxon>Thiotrichales</taxon>
        <taxon>Thiotrichaceae</taxon>
        <taxon>Candidatus Marithioploca</taxon>
    </lineage>
</organism>
<dbReference type="PANTHER" id="PTHR30203:SF24">
    <property type="entry name" value="BLR4935 PROTEIN"/>
    <property type="match status" value="1"/>
</dbReference>
<keyword evidence="3" id="KW-1185">Reference proteome</keyword>
<comment type="caution">
    <text evidence="2">The sequence shown here is derived from an EMBL/GenBank/DDBJ whole genome shotgun (WGS) entry which is preliminary data.</text>
</comment>
<dbReference type="EMBL" id="JAUCGM010000757">
    <property type="protein sequence ID" value="MDM8563623.1"/>
    <property type="molecule type" value="Genomic_DNA"/>
</dbReference>
<evidence type="ECO:0000313" key="2">
    <source>
        <dbReference type="EMBL" id="MDM8563623.1"/>
    </source>
</evidence>
<feature type="non-terminal residue" evidence="2">
    <location>
        <position position="1"/>
    </location>
</feature>
<dbReference type="InterPro" id="IPR010131">
    <property type="entry name" value="MdtP/NodT-like"/>
</dbReference>
<name>A0ABT7VVL6_9GAMM</name>